<reference evidence="2 3" key="1">
    <citation type="journal article" date="2019" name="ACS Chem. Biol.">
        <title>Identification and Mobilization of a Cryptic Antibiotic Biosynthesis Gene Locus from a Human-Pathogenic Nocardia Isolate.</title>
        <authorList>
            <person name="Herisse M."/>
            <person name="Ishida K."/>
            <person name="Porter J.L."/>
            <person name="Howden B."/>
            <person name="Hertweck C."/>
            <person name="Stinear T.P."/>
            <person name="Pidot S.J."/>
        </authorList>
    </citation>
    <scope>NUCLEOTIDE SEQUENCE [LARGE SCALE GENOMIC DNA]</scope>
    <source>
        <strain evidence="2 3">AUSMDU00012715</strain>
    </source>
</reference>
<dbReference type="Proteomes" id="UP000500953">
    <property type="component" value="Chromosome"/>
</dbReference>
<feature type="compositionally biased region" description="Low complexity" evidence="1">
    <location>
        <begin position="132"/>
        <end position="142"/>
    </location>
</feature>
<dbReference type="RefSeq" id="WP_167488586.1">
    <property type="nucleotide sequence ID" value="NZ_CP046173.1"/>
</dbReference>
<dbReference type="AlphaFoldDB" id="A0A6G9Z7Z2"/>
<evidence type="ECO:0000313" key="3">
    <source>
        <dbReference type="Proteomes" id="UP000500953"/>
    </source>
</evidence>
<proteinExistence type="predicted"/>
<evidence type="ECO:0000313" key="2">
    <source>
        <dbReference type="EMBL" id="QIS21286.1"/>
    </source>
</evidence>
<protein>
    <submittedName>
        <fullName evidence="2">Uncharacterized protein</fullName>
    </submittedName>
</protein>
<sequence>MDTHNEQGQTWLDWLDHASGGASERAIGSRIGRGNMYVRRHLKTVPPTPEAAIVFAQAFGHNPALALIKAGYLSAADFAEMAGSLDALAVSLDAHALTTADLASVIEAASVELARRLRPEGAQSTSHRRPAADATTTATSAKARADRTISRRESVRRSLSE</sequence>
<feature type="region of interest" description="Disordered" evidence="1">
    <location>
        <begin position="118"/>
        <end position="161"/>
    </location>
</feature>
<evidence type="ECO:0000256" key="1">
    <source>
        <dbReference type="SAM" id="MobiDB-lite"/>
    </source>
</evidence>
<dbReference type="EMBL" id="CP046173">
    <property type="protein sequence ID" value="QIS21286.1"/>
    <property type="molecule type" value="Genomic_DNA"/>
</dbReference>
<name>A0A6G9Z7Z2_9NOCA</name>
<gene>
    <name evidence="2" type="ORF">F6W96_26115</name>
</gene>
<feature type="compositionally biased region" description="Basic and acidic residues" evidence="1">
    <location>
        <begin position="143"/>
        <end position="161"/>
    </location>
</feature>
<organism evidence="2 3">
    <name type="scientific">Nocardia terpenica</name>
    <dbReference type="NCBI Taxonomy" id="455432"/>
    <lineage>
        <taxon>Bacteria</taxon>
        <taxon>Bacillati</taxon>
        <taxon>Actinomycetota</taxon>
        <taxon>Actinomycetes</taxon>
        <taxon>Mycobacteriales</taxon>
        <taxon>Nocardiaceae</taxon>
        <taxon>Nocardia</taxon>
    </lineage>
</organism>
<accession>A0A6G9Z7Z2</accession>